<keyword evidence="2" id="KW-1185">Reference proteome</keyword>
<evidence type="ECO:0000313" key="1">
    <source>
        <dbReference type="EMBL" id="CAB0001500.1"/>
    </source>
</evidence>
<proteinExistence type="predicted"/>
<accession>A0A6H5GEW0</accession>
<dbReference type="Proteomes" id="UP000479000">
    <property type="component" value="Unassembled WGS sequence"/>
</dbReference>
<reference evidence="1 2" key="1">
    <citation type="submission" date="2020-02" db="EMBL/GenBank/DDBJ databases">
        <authorList>
            <person name="Ferguson B K."/>
        </authorList>
    </citation>
    <scope>NUCLEOTIDE SEQUENCE [LARGE SCALE GENOMIC DNA]</scope>
</reference>
<feature type="non-terminal residue" evidence="1">
    <location>
        <position position="87"/>
    </location>
</feature>
<sequence>MPRRGRVGIFKLIPQGGAGNSYANRGCLNAMGLSRDAVGAVKSARGRRTKREHLFVSPWFSVPVSLKDFPFPALSRDYKSFRSGRDG</sequence>
<gene>
    <name evidence="1" type="ORF">NTEN_LOCUS7287</name>
</gene>
<dbReference type="AlphaFoldDB" id="A0A6H5GEW0"/>
<name>A0A6H5GEW0_9HEMI</name>
<protein>
    <submittedName>
        <fullName evidence="1">Uncharacterized protein</fullName>
    </submittedName>
</protein>
<evidence type="ECO:0000313" key="2">
    <source>
        <dbReference type="Proteomes" id="UP000479000"/>
    </source>
</evidence>
<dbReference type="EMBL" id="CADCXU010010994">
    <property type="protein sequence ID" value="CAB0001500.1"/>
    <property type="molecule type" value="Genomic_DNA"/>
</dbReference>
<organism evidence="1 2">
    <name type="scientific">Nesidiocoris tenuis</name>
    <dbReference type="NCBI Taxonomy" id="355587"/>
    <lineage>
        <taxon>Eukaryota</taxon>
        <taxon>Metazoa</taxon>
        <taxon>Ecdysozoa</taxon>
        <taxon>Arthropoda</taxon>
        <taxon>Hexapoda</taxon>
        <taxon>Insecta</taxon>
        <taxon>Pterygota</taxon>
        <taxon>Neoptera</taxon>
        <taxon>Paraneoptera</taxon>
        <taxon>Hemiptera</taxon>
        <taxon>Heteroptera</taxon>
        <taxon>Panheteroptera</taxon>
        <taxon>Cimicomorpha</taxon>
        <taxon>Miridae</taxon>
        <taxon>Dicyphina</taxon>
        <taxon>Nesidiocoris</taxon>
    </lineage>
</organism>